<dbReference type="EMBL" id="MT143976">
    <property type="protein sequence ID" value="QJA44409.1"/>
    <property type="molecule type" value="Genomic_DNA"/>
</dbReference>
<evidence type="ECO:0000313" key="4">
    <source>
        <dbReference type="EMBL" id="QJH95156.1"/>
    </source>
</evidence>
<gene>
    <name evidence="3" type="ORF">MM415A01278_0015</name>
    <name evidence="2" type="ORF">MM415B01009_0014</name>
    <name evidence="1" type="ORF">TM448A00108_0036</name>
    <name evidence="4" type="ORF">TM448B00355_0009</name>
</gene>
<sequence length="59" mass="7351">MVTNYNRGYCAWCAEPADDWVEDSRDNRLWVCNKQICQINIERELREEMWKDEKKYYLE</sequence>
<proteinExistence type="predicted"/>
<name>A0A6H1ZAB9_9ZZZZ</name>
<dbReference type="EMBL" id="MT144614">
    <property type="protein sequence ID" value="QJH95156.1"/>
    <property type="molecule type" value="Genomic_DNA"/>
</dbReference>
<dbReference type="EMBL" id="MT141428">
    <property type="protein sequence ID" value="QJA61013.1"/>
    <property type="molecule type" value="Genomic_DNA"/>
</dbReference>
<accession>A0A6H1ZAB9</accession>
<evidence type="ECO:0000313" key="1">
    <source>
        <dbReference type="EMBL" id="QJA44409.1"/>
    </source>
</evidence>
<dbReference type="AlphaFoldDB" id="A0A6H1ZAB9"/>
<evidence type="ECO:0000313" key="3">
    <source>
        <dbReference type="EMBL" id="QJA77578.1"/>
    </source>
</evidence>
<reference evidence="1" key="1">
    <citation type="submission" date="2020-03" db="EMBL/GenBank/DDBJ databases">
        <title>The deep terrestrial virosphere.</title>
        <authorList>
            <person name="Holmfeldt K."/>
            <person name="Nilsson E."/>
            <person name="Simone D."/>
            <person name="Lopez-Fernandez M."/>
            <person name="Wu X."/>
            <person name="de Brujin I."/>
            <person name="Lundin D."/>
            <person name="Andersson A."/>
            <person name="Bertilsson S."/>
            <person name="Dopson M."/>
        </authorList>
    </citation>
    <scope>NUCLEOTIDE SEQUENCE</scope>
    <source>
        <strain evidence="3">MM415A01278</strain>
        <strain evidence="2">MM415B01009</strain>
        <strain evidence="1">TM448A00108</strain>
        <strain evidence="4">TM448B00355</strain>
    </source>
</reference>
<protein>
    <submittedName>
        <fullName evidence="1">Uncharacterized protein</fullName>
    </submittedName>
</protein>
<organism evidence="1">
    <name type="scientific">viral metagenome</name>
    <dbReference type="NCBI Taxonomy" id="1070528"/>
    <lineage>
        <taxon>unclassified sequences</taxon>
        <taxon>metagenomes</taxon>
        <taxon>organismal metagenomes</taxon>
    </lineage>
</organism>
<dbReference type="EMBL" id="MT142290">
    <property type="protein sequence ID" value="QJA77578.1"/>
    <property type="molecule type" value="Genomic_DNA"/>
</dbReference>
<evidence type="ECO:0000313" key="2">
    <source>
        <dbReference type="EMBL" id="QJA61013.1"/>
    </source>
</evidence>